<gene>
    <name evidence="3" type="ORF">EH31_08275</name>
</gene>
<organism evidence="3 4">
    <name type="scientific">Erythrobacter longus</name>
    <dbReference type="NCBI Taxonomy" id="1044"/>
    <lineage>
        <taxon>Bacteria</taxon>
        <taxon>Pseudomonadati</taxon>
        <taxon>Pseudomonadota</taxon>
        <taxon>Alphaproteobacteria</taxon>
        <taxon>Sphingomonadales</taxon>
        <taxon>Erythrobacteraceae</taxon>
        <taxon>Erythrobacter/Porphyrobacter group</taxon>
        <taxon>Erythrobacter</taxon>
    </lineage>
</organism>
<evidence type="ECO:0000256" key="1">
    <source>
        <dbReference type="SAM" id="MobiDB-lite"/>
    </source>
</evidence>
<evidence type="ECO:0008006" key="5">
    <source>
        <dbReference type="Google" id="ProtNLM"/>
    </source>
</evidence>
<proteinExistence type="predicted"/>
<feature type="chain" id="PRO_5001697096" description="Secreted protein" evidence="2">
    <location>
        <begin position="20"/>
        <end position="264"/>
    </location>
</feature>
<evidence type="ECO:0000313" key="3">
    <source>
        <dbReference type="EMBL" id="KEO90078.1"/>
    </source>
</evidence>
<dbReference type="STRING" id="1044.EH31_08275"/>
<name>A0A074ME05_ERYLO</name>
<dbReference type="OrthoDB" id="7391089at2"/>
<comment type="caution">
    <text evidence="3">The sequence shown here is derived from an EMBL/GenBank/DDBJ whole genome shotgun (WGS) entry which is preliminary data.</text>
</comment>
<keyword evidence="2" id="KW-0732">Signal</keyword>
<feature type="signal peptide" evidence="2">
    <location>
        <begin position="1"/>
        <end position="19"/>
    </location>
</feature>
<dbReference type="EMBL" id="JMIW01000003">
    <property type="protein sequence ID" value="KEO90078.1"/>
    <property type="molecule type" value="Genomic_DNA"/>
</dbReference>
<accession>A0A074ME05</accession>
<reference evidence="3 4" key="1">
    <citation type="submission" date="2014-04" db="EMBL/GenBank/DDBJ databases">
        <title>A comprehensive comparison of genomes of Erythrobacter spp. strains.</title>
        <authorList>
            <person name="Zheng Q."/>
        </authorList>
    </citation>
    <scope>NUCLEOTIDE SEQUENCE [LARGE SCALE GENOMIC DNA]</scope>
    <source>
        <strain evidence="3 4">DSM 6997</strain>
    </source>
</reference>
<feature type="region of interest" description="Disordered" evidence="1">
    <location>
        <begin position="98"/>
        <end position="120"/>
    </location>
</feature>
<dbReference type="RefSeq" id="WP_034959554.1">
    <property type="nucleotide sequence ID" value="NZ_JMIW01000003.1"/>
</dbReference>
<dbReference type="AlphaFoldDB" id="A0A074ME05"/>
<protein>
    <recommendedName>
        <fullName evidence="5">Secreted protein</fullName>
    </recommendedName>
</protein>
<evidence type="ECO:0000313" key="4">
    <source>
        <dbReference type="Proteomes" id="UP000027647"/>
    </source>
</evidence>
<keyword evidence="4" id="KW-1185">Reference proteome</keyword>
<evidence type="ECO:0000256" key="2">
    <source>
        <dbReference type="SAM" id="SignalP"/>
    </source>
</evidence>
<dbReference type="Proteomes" id="UP000027647">
    <property type="component" value="Unassembled WGS sequence"/>
</dbReference>
<sequence>MNTARAFANSLAISGAVFAMGVPTLAAPQLAAPQLVTAQDVGAPSEREVPVEESAFVNQAPDDASSKVYFPDAITPESVAEARARAALQQQIEAAAARRDTPVTQVSSQGGGNEVAQLSDGRSNEALAQLSAAERQVLLDAVEGTDICDRGSDIPALKALCEARIETRSEEFAQNRVRSAEDSLLGGGLDAGRVATLEAAIARLAGADANPGNFDNQVVASVALNNQSLNDAQATNSEGDPTAELSQETQALVGAIIQQLGGGN</sequence>
<dbReference type="eggNOG" id="ENOG5032DGE">
    <property type="taxonomic scope" value="Bacteria"/>
</dbReference>